<evidence type="ECO:0000256" key="3">
    <source>
        <dbReference type="ARBA" id="ARBA00023015"/>
    </source>
</evidence>
<evidence type="ECO:0000256" key="7">
    <source>
        <dbReference type="PROSITE-ProRule" id="PRU01091"/>
    </source>
</evidence>
<organism evidence="10 11">
    <name type="scientific">Sporomusa malonica</name>
    <dbReference type="NCBI Taxonomy" id="112901"/>
    <lineage>
        <taxon>Bacteria</taxon>
        <taxon>Bacillati</taxon>
        <taxon>Bacillota</taxon>
        <taxon>Negativicutes</taxon>
        <taxon>Selenomonadales</taxon>
        <taxon>Sporomusaceae</taxon>
        <taxon>Sporomusa</taxon>
    </lineage>
</organism>
<dbReference type="Gene3D" id="3.40.50.2300">
    <property type="match status" value="1"/>
</dbReference>
<dbReference type="Gene3D" id="6.10.250.690">
    <property type="match status" value="1"/>
</dbReference>
<dbReference type="SUPFAM" id="SSF46894">
    <property type="entry name" value="C-terminal effector domain of the bipartite response regulators"/>
    <property type="match status" value="1"/>
</dbReference>
<dbReference type="Pfam" id="PF00486">
    <property type="entry name" value="Trans_reg_C"/>
    <property type="match status" value="1"/>
</dbReference>
<sequence length="227" mass="25765">MRILLAEDDAKLGNLIKRMLEKAEVQVDWVTQGDTAIEYAIHSPYDVIVLDWMMPVKTGIEVCDHLRKGGYQGSILMLTAKDDVVDRVLGLDTGADDYLVKPFEFVELLARLRALSRRSSTKLKEDIVQLGDLILNRSSRSVQFKETEVQLTSREFQLLDLLVQNKGQVVPREVILDRVWGLESDVSPNNLDAYVRLLRRKINLPEGDVVIQNVRGVGFKLEAHHVC</sequence>
<dbReference type="GO" id="GO:0032993">
    <property type="term" value="C:protein-DNA complex"/>
    <property type="evidence" value="ECO:0007669"/>
    <property type="project" value="TreeGrafter"/>
</dbReference>
<keyword evidence="5" id="KW-0804">Transcription</keyword>
<dbReference type="GO" id="GO:0000976">
    <property type="term" value="F:transcription cis-regulatory region binding"/>
    <property type="evidence" value="ECO:0007669"/>
    <property type="project" value="TreeGrafter"/>
</dbReference>
<dbReference type="InterPro" id="IPR016032">
    <property type="entry name" value="Sig_transdc_resp-reg_C-effctor"/>
</dbReference>
<evidence type="ECO:0000313" key="10">
    <source>
        <dbReference type="EMBL" id="SMD01694.1"/>
    </source>
</evidence>
<gene>
    <name evidence="10" type="ORF">SAMN04488500_118122</name>
</gene>
<proteinExistence type="predicted"/>
<dbReference type="PROSITE" id="PS50110">
    <property type="entry name" value="RESPONSE_REGULATORY"/>
    <property type="match status" value="1"/>
</dbReference>
<feature type="DNA-binding region" description="OmpR/PhoB-type" evidence="7">
    <location>
        <begin position="125"/>
        <end position="223"/>
    </location>
</feature>
<dbReference type="GO" id="GO:0000156">
    <property type="term" value="F:phosphorelay response regulator activity"/>
    <property type="evidence" value="ECO:0007669"/>
    <property type="project" value="TreeGrafter"/>
</dbReference>
<dbReference type="FunFam" id="3.40.50.2300:FF:000002">
    <property type="entry name" value="DNA-binding response regulator PhoP"/>
    <property type="match status" value="1"/>
</dbReference>
<evidence type="ECO:0000259" key="8">
    <source>
        <dbReference type="PROSITE" id="PS50110"/>
    </source>
</evidence>
<dbReference type="GO" id="GO:0005829">
    <property type="term" value="C:cytosol"/>
    <property type="evidence" value="ECO:0007669"/>
    <property type="project" value="TreeGrafter"/>
</dbReference>
<dbReference type="Pfam" id="PF00072">
    <property type="entry name" value="Response_reg"/>
    <property type="match status" value="1"/>
</dbReference>
<dbReference type="InterPro" id="IPR039420">
    <property type="entry name" value="WalR-like"/>
</dbReference>
<name>A0A1W2DW33_9FIRM</name>
<evidence type="ECO:0000259" key="9">
    <source>
        <dbReference type="PROSITE" id="PS51755"/>
    </source>
</evidence>
<dbReference type="SMART" id="SM00448">
    <property type="entry name" value="REC"/>
    <property type="match status" value="1"/>
</dbReference>
<accession>A0A1W2DW33</accession>
<dbReference type="STRING" id="112901.SAMN04488500_118122"/>
<evidence type="ECO:0000256" key="5">
    <source>
        <dbReference type="ARBA" id="ARBA00023163"/>
    </source>
</evidence>
<keyword evidence="3" id="KW-0805">Transcription regulation</keyword>
<dbReference type="PROSITE" id="PS51755">
    <property type="entry name" value="OMPR_PHOB"/>
    <property type="match status" value="1"/>
</dbReference>
<protein>
    <submittedName>
        <fullName evidence="10">DNA-binding response regulator, OmpR family, contains REC and winged-helix (WHTH) domain</fullName>
    </submittedName>
</protein>
<feature type="modified residue" description="4-aspartylphosphate" evidence="6">
    <location>
        <position position="51"/>
    </location>
</feature>
<keyword evidence="1 6" id="KW-0597">Phosphoprotein</keyword>
<dbReference type="SMART" id="SM00862">
    <property type="entry name" value="Trans_reg_C"/>
    <property type="match status" value="1"/>
</dbReference>
<dbReference type="AlphaFoldDB" id="A0A1W2DW33"/>
<feature type="domain" description="Response regulatory" evidence="8">
    <location>
        <begin position="2"/>
        <end position="116"/>
    </location>
</feature>
<evidence type="ECO:0000256" key="6">
    <source>
        <dbReference type="PROSITE-ProRule" id="PRU00169"/>
    </source>
</evidence>
<dbReference type="PANTHER" id="PTHR48111:SF22">
    <property type="entry name" value="REGULATOR OF RPOS"/>
    <property type="match status" value="1"/>
</dbReference>
<dbReference type="PANTHER" id="PTHR48111">
    <property type="entry name" value="REGULATOR OF RPOS"/>
    <property type="match status" value="1"/>
</dbReference>
<dbReference type="EMBL" id="FWXI01000018">
    <property type="protein sequence ID" value="SMD01694.1"/>
    <property type="molecule type" value="Genomic_DNA"/>
</dbReference>
<dbReference type="InterPro" id="IPR036388">
    <property type="entry name" value="WH-like_DNA-bd_sf"/>
</dbReference>
<dbReference type="Gene3D" id="1.10.10.10">
    <property type="entry name" value="Winged helix-like DNA-binding domain superfamily/Winged helix DNA-binding domain"/>
    <property type="match status" value="1"/>
</dbReference>
<dbReference type="InterPro" id="IPR001867">
    <property type="entry name" value="OmpR/PhoB-type_DNA-bd"/>
</dbReference>
<evidence type="ECO:0000256" key="1">
    <source>
        <dbReference type="ARBA" id="ARBA00022553"/>
    </source>
</evidence>
<dbReference type="SUPFAM" id="SSF52172">
    <property type="entry name" value="CheY-like"/>
    <property type="match status" value="1"/>
</dbReference>
<keyword evidence="11" id="KW-1185">Reference proteome</keyword>
<dbReference type="CDD" id="cd00383">
    <property type="entry name" value="trans_reg_C"/>
    <property type="match status" value="1"/>
</dbReference>
<evidence type="ECO:0000256" key="2">
    <source>
        <dbReference type="ARBA" id="ARBA00023012"/>
    </source>
</evidence>
<reference evidence="10 11" key="1">
    <citation type="submission" date="2017-04" db="EMBL/GenBank/DDBJ databases">
        <authorList>
            <person name="Afonso C.L."/>
            <person name="Miller P.J."/>
            <person name="Scott M.A."/>
            <person name="Spackman E."/>
            <person name="Goraichik I."/>
            <person name="Dimitrov K.M."/>
            <person name="Suarez D.L."/>
            <person name="Swayne D.E."/>
        </authorList>
    </citation>
    <scope>NUCLEOTIDE SEQUENCE [LARGE SCALE GENOMIC DNA]</scope>
    <source>
        <strain evidence="10 11">DSM 5090</strain>
    </source>
</reference>
<dbReference type="GO" id="GO:0006355">
    <property type="term" value="P:regulation of DNA-templated transcription"/>
    <property type="evidence" value="ECO:0007669"/>
    <property type="project" value="InterPro"/>
</dbReference>
<keyword evidence="4 7" id="KW-0238">DNA-binding</keyword>
<dbReference type="Proteomes" id="UP000192738">
    <property type="component" value="Unassembled WGS sequence"/>
</dbReference>
<feature type="domain" description="OmpR/PhoB-type" evidence="9">
    <location>
        <begin position="125"/>
        <end position="223"/>
    </location>
</feature>
<evidence type="ECO:0000313" key="11">
    <source>
        <dbReference type="Proteomes" id="UP000192738"/>
    </source>
</evidence>
<dbReference type="InterPro" id="IPR001789">
    <property type="entry name" value="Sig_transdc_resp-reg_receiver"/>
</dbReference>
<keyword evidence="2" id="KW-0902">Two-component regulatory system</keyword>
<dbReference type="InterPro" id="IPR011006">
    <property type="entry name" value="CheY-like_superfamily"/>
</dbReference>
<dbReference type="RefSeq" id="WP_084577381.1">
    <property type="nucleotide sequence ID" value="NZ_CP155572.1"/>
</dbReference>
<dbReference type="OrthoDB" id="25887at2"/>
<evidence type="ECO:0000256" key="4">
    <source>
        <dbReference type="ARBA" id="ARBA00023125"/>
    </source>
</evidence>